<accession>A0ABR2IMZ7</accession>
<dbReference type="InterPro" id="IPR040468">
    <property type="entry name" value="TRAF3IP1_N"/>
</dbReference>
<dbReference type="Gene3D" id="1.10.510.10">
    <property type="entry name" value="Transferase(Phosphotransferase) domain 1"/>
    <property type="match status" value="1"/>
</dbReference>
<name>A0ABR2IMZ7_9EUKA</name>
<evidence type="ECO:0000256" key="1">
    <source>
        <dbReference type="SAM" id="MobiDB-lite"/>
    </source>
</evidence>
<dbReference type="InterPro" id="IPR008271">
    <property type="entry name" value="Ser/Thr_kinase_AS"/>
</dbReference>
<organism evidence="3 4">
    <name type="scientific">Tritrichomonas musculus</name>
    <dbReference type="NCBI Taxonomy" id="1915356"/>
    <lineage>
        <taxon>Eukaryota</taxon>
        <taxon>Metamonada</taxon>
        <taxon>Parabasalia</taxon>
        <taxon>Tritrichomonadida</taxon>
        <taxon>Tritrichomonadidae</taxon>
        <taxon>Tritrichomonas</taxon>
    </lineage>
</organism>
<evidence type="ECO:0000313" key="4">
    <source>
        <dbReference type="Proteomes" id="UP001470230"/>
    </source>
</evidence>
<sequence>MTDLDQLIESTIAVFKPYGKLMPSFEVKYYKRPPLKLLALTVGALNVSKGFGKGVFTKDQLQGILPEREDKLNFFKKLKEYTQICIGESIDVDCNSITSGKEVEKTLLFMQSMARAAENPVVSFDEAALILKNGPKKEEKSRPGQTTSVRSSPSIGSSKAGEIDELRSKINELQKQLKGSSSVYMRQIRFLESRLSKYEKVDPFDAEKVTAHKGSDKSKNGNENSNFFIGEDDEDHHKILKKIGEGATSIAYKIIDERTSKVMCKKVVKEVDSGQAFKKLQDSMKEFTALASIDHPSVCKAIGMNSQEKITGLNGHEDNDKTTIALFLEYLPFKLKDVIKSDIMNNTLKVKIALEVAFGMHHIHLSGMIHRDLKIENIMLNYILEAKIIDFDLVHIDDEEQDSLTKGIGTLDYMSPEMLDKKDYDNKTDVYSYGIVLFVLLTGSLPKQKMTDKMSRKPIQFPARSPITSDGIELIKKCTSFYANERPSFKEIIYFIESKSFKIATEVDIEILRERFNDLSRFI</sequence>
<comment type="caution">
    <text evidence="3">The sequence shown here is derived from an EMBL/GenBank/DDBJ whole genome shotgun (WGS) entry which is preliminary data.</text>
</comment>
<protein>
    <recommendedName>
        <fullName evidence="2">Protein kinase domain-containing protein</fullName>
    </recommendedName>
</protein>
<keyword evidence="4" id="KW-1185">Reference proteome</keyword>
<dbReference type="Gene3D" id="1.10.418.50">
    <property type="entry name" value="Microtubule-binding protein MIP-T3"/>
    <property type="match status" value="1"/>
</dbReference>
<dbReference type="EMBL" id="JAPFFF010000016">
    <property type="protein sequence ID" value="KAK8865265.1"/>
    <property type="molecule type" value="Genomic_DNA"/>
</dbReference>
<dbReference type="InterPro" id="IPR050167">
    <property type="entry name" value="Ser_Thr_protein_kinase"/>
</dbReference>
<dbReference type="PROSITE" id="PS50011">
    <property type="entry name" value="PROTEIN_KINASE_DOM"/>
    <property type="match status" value="1"/>
</dbReference>
<dbReference type="PANTHER" id="PTHR23257:SF969">
    <property type="entry name" value="INTEGRIN-LINKED PROTEIN KINASE"/>
    <property type="match status" value="1"/>
</dbReference>
<feature type="compositionally biased region" description="Basic and acidic residues" evidence="1">
    <location>
        <begin position="209"/>
        <end position="220"/>
    </location>
</feature>
<evidence type="ECO:0000259" key="2">
    <source>
        <dbReference type="PROSITE" id="PS50011"/>
    </source>
</evidence>
<reference evidence="3 4" key="1">
    <citation type="submission" date="2024-04" db="EMBL/GenBank/DDBJ databases">
        <title>Tritrichomonas musculus Genome.</title>
        <authorList>
            <person name="Alves-Ferreira E."/>
            <person name="Grigg M."/>
            <person name="Lorenzi H."/>
            <person name="Galac M."/>
        </authorList>
    </citation>
    <scope>NUCLEOTIDE SEQUENCE [LARGE SCALE GENOMIC DNA]</scope>
    <source>
        <strain evidence="3 4">EAF2021</strain>
    </source>
</reference>
<feature type="compositionally biased region" description="Polar residues" evidence="1">
    <location>
        <begin position="143"/>
        <end position="157"/>
    </location>
</feature>
<dbReference type="InterPro" id="IPR000719">
    <property type="entry name" value="Prot_kinase_dom"/>
</dbReference>
<dbReference type="Gene3D" id="3.30.200.20">
    <property type="entry name" value="Phosphorylase Kinase, domain 1"/>
    <property type="match status" value="1"/>
</dbReference>
<dbReference type="InterPro" id="IPR042576">
    <property type="entry name" value="TRAF3IP1_N_sf"/>
</dbReference>
<dbReference type="PROSITE" id="PS00108">
    <property type="entry name" value="PROTEIN_KINASE_ST"/>
    <property type="match status" value="1"/>
</dbReference>
<evidence type="ECO:0000313" key="3">
    <source>
        <dbReference type="EMBL" id="KAK8865265.1"/>
    </source>
</evidence>
<dbReference type="SMART" id="SM00220">
    <property type="entry name" value="S_TKc"/>
    <property type="match status" value="1"/>
</dbReference>
<feature type="region of interest" description="Disordered" evidence="1">
    <location>
        <begin position="209"/>
        <end position="230"/>
    </location>
</feature>
<gene>
    <name evidence="3" type="ORF">M9Y10_010803</name>
</gene>
<dbReference type="InterPro" id="IPR011009">
    <property type="entry name" value="Kinase-like_dom_sf"/>
</dbReference>
<dbReference type="PANTHER" id="PTHR23257">
    <property type="entry name" value="SERINE-THREONINE PROTEIN KINASE"/>
    <property type="match status" value="1"/>
</dbReference>
<proteinExistence type="predicted"/>
<feature type="region of interest" description="Disordered" evidence="1">
    <location>
        <begin position="134"/>
        <end position="161"/>
    </location>
</feature>
<dbReference type="Pfam" id="PF10243">
    <property type="entry name" value="MIP-T3"/>
    <property type="match status" value="1"/>
</dbReference>
<dbReference type="SUPFAM" id="SSF56112">
    <property type="entry name" value="Protein kinase-like (PK-like)"/>
    <property type="match status" value="1"/>
</dbReference>
<feature type="domain" description="Protein kinase" evidence="2">
    <location>
        <begin position="237"/>
        <end position="501"/>
    </location>
</feature>
<dbReference type="Proteomes" id="UP001470230">
    <property type="component" value="Unassembled WGS sequence"/>
</dbReference>
<dbReference type="Pfam" id="PF00069">
    <property type="entry name" value="Pkinase"/>
    <property type="match status" value="1"/>
</dbReference>